<organism evidence="3 4">
    <name type="scientific">Acinetobacter larvae</name>
    <dbReference type="NCBI Taxonomy" id="1789224"/>
    <lineage>
        <taxon>Bacteria</taxon>
        <taxon>Pseudomonadati</taxon>
        <taxon>Pseudomonadota</taxon>
        <taxon>Gammaproteobacteria</taxon>
        <taxon>Moraxellales</taxon>
        <taxon>Moraxellaceae</taxon>
        <taxon>Acinetobacter</taxon>
    </lineage>
</organism>
<name>A0A1B2LW37_9GAMM</name>
<evidence type="ECO:0000256" key="2">
    <source>
        <dbReference type="SAM" id="SignalP"/>
    </source>
</evidence>
<feature type="chain" id="PRO_5008539825" description="RcnB family protein" evidence="2">
    <location>
        <begin position="24"/>
        <end position="132"/>
    </location>
</feature>
<dbReference type="RefSeq" id="WP_067551152.1">
    <property type="nucleotide sequence ID" value="NZ_CP016895.1"/>
</dbReference>
<dbReference type="STRING" id="1789224.BFG52_00440"/>
<dbReference type="Gene3D" id="3.10.450.160">
    <property type="entry name" value="inner membrane protein cigr"/>
    <property type="match status" value="1"/>
</dbReference>
<dbReference type="KEGG" id="ala:BFG52_00440"/>
<dbReference type="Pfam" id="PF11776">
    <property type="entry name" value="RcnB"/>
    <property type="match status" value="1"/>
</dbReference>
<dbReference type="InterPro" id="IPR024572">
    <property type="entry name" value="RcnB"/>
</dbReference>
<keyword evidence="2" id="KW-0732">Signal</keyword>
<evidence type="ECO:0008006" key="5">
    <source>
        <dbReference type="Google" id="ProtNLM"/>
    </source>
</evidence>
<evidence type="ECO:0000256" key="1">
    <source>
        <dbReference type="SAM" id="MobiDB-lite"/>
    </source>
</evidence>
<reference evidence="3 4" key="1">
    <citation type="submission" date="2016-08" db="EMBL/GenBank/DDBJ databases">
        <authorList>
            <person name="Seilhamer J.J."/>
        </authorList>
    </citation>
    <scope>NUCLEOTIDE SEQUENCE [LARGE SCALE GENOMIC DNA]</scope>
    <source>
        <strain evidence="3 4">BRTC-1</strain>
    </source>
</reference>
<gene>
    <name evidence="3" type="ORF">BFG52_00440</name>
</gene>
<sequence length="132" mass="15845">MQKLYAILALMFSLCLVHQVANANPRHYGGPNDYKRDATGYRFQNLANENNDDDSMQQRRREREQRGLRRLQQHKWQAGYVMPQHYRSDSYKVDYRGTNLPKPARNQQWYKVNNDYILVDSETNNIIQIMEY</sequence>
<accession>A0A1B2LW37</accession>
<protein>
    <recommendedName>
        <fullName evidence="5">RcnB family protein</fullName>
    </recommendedName>
</protein>
<evidence type="ECO:0000313" key="3">
    <source>
        <dbReference type="EMBL" id="AOA56973.1"/>
    </source>
</evidence>
<dbReference type="EMBL" id="CP016895">
    <property type="protein sequence ID" value="AOA56973.1"/>
    <property type="molecule type" value="Genomic_DNA"/>
</dbReference>
<feature type="region of interest" description="Disordered" evidence="1">
    <location>
        <begin position="46"/>
        <end position="69"/>
    </location>
</feature>
<dbReference type="OrthoDB" id="6712777at2"/>
<keyword evidence="4" id="KW-1185">Reference proteome</keyword>
<dbReference type="AlphaFoldDB" id="A0A1B2LW37"/>
<feature type="compositionally biased region" description="Basic and acidic residues" evidence="1">
    <location>
        <begin position="56"/>
        <end position="67"/>
    </location>
</feature>
<dbReference type="Proteomes" id="UP000093391">
    <property type="component" value="Chromosome"/>
</dbReference>
<proteinExistence type="predicted"/>
<feature type="signal peptide" evidence="2">
    <location>
        <begin position="1"/>
        <end position="23"/>
    </location>
</feature>
<evidence type="ECO:0000313" key="4">
    <source>
        <dbReference type="Proteomes" id="UP000093391"/>
    </source>
</evidence>